<keyword evidence="1" id="KW-1133">Transmembrane helix</keyword>
<protein>
    <submittedName>
        <fullName evidence="2">Uncharacterized protein</fullName>
    </submittedName>
</protein>
<comment type="caution">
    <text evidence="2">The sequence shown here is derived from an EMBL/GenBank/DDBJ whole genome shotgun (WGS) entry which is preliminary data.</text>
</comment>
<evidence type="ECO:0000256" key="1">
    <source>
        <dbReference type="SAM" id="Phobius"/>
    </source>
</evidence>
<keyword evidence="1" id="KW-0812">Transmembrane</keyword>
<reference evidence="2 3" key="1">
    <citation type="submission" date="2019-10" db="EMBL/GenBank/DDBJ databases">
        <title>Alkaliphilus serpentinus sp. nov. and Alkaliphilus pronyensis sp. nov., two novel anaerobic alkaliphilic species isolated from the serpentinized-hosted hydrothermal field of the Prony Bay (New Caledonia).</title>
        <authorList>
            <person name="Postec A."/>
        </authorList>
    </citation>
    <scope>NUCLEOTIDE SEQUENCE [LARGE SCALE GENOMIC DNA]</scope>
    <source>
        <strain evidence="2 3">LacV</strain>
    </source>
</reference>
<dbReference type="OrthoDB" id="5190246at2"/>
<accession>A0A6I0F070</accession>
<gene>
    <name evidence="2" type="ORF">F8154_06815</name>
</gene>
<evidence type="ECO:0000313" key="2">
    <source>
        <dbReference type="EMBL" id="KAB3535297.1"/>
    </source>
</evidence>
<name>A0A6I0F070_9FIRM</name>
<sequence>MSKNFNLRSIYLYLVCFVTLIIFVFGTIFTIERVVDIAVDGGYYYPTLEEYEQRYMLKGPDGNTQQRLTDEEVEKRYEEYLTREKNRERKNDLRQLASSFSAMIVGGGFWLYHWKKIDNDNKSKDPNL</sequence>
<keyword evidence="3" id="KW-1185">Reference proteome</keyword>
<dbReference type="EMBL" id="WBZC01000022">
    <property type="protein sequence ID" value="KAB3535297.1"/>
    <property type="molecule type" value="Genomic_DNA"/>
</dbReference>
<dbReference type="RefSeq" id="WP_151860859.1">
    <property type="nucleotide sequence ID" value="NZ_WBZC01000022.1"/>
</dbReference>
<proteinExistence type="predicted"/>
<dbReference type="AlphaFoldDB" id="A0A6I0F070"/>
<feature type="transmembrane region" description="Helical" evidence="1">
    <location>
        <begin position="96"/>
        <end position="114"/>
    </location>
</feature>
<organism evidence="2 3">
    <name type="scientific">Alkaliphilus pronyensis</name>
    <dbReference type="NCBI Taxonomy" id="1482732"/>
    <lineage>
        <taxon>Bacteria</taxon>
        <taxon>Bacillati</taxon>
        <taxon>Bacillota</taxon>
        <taxon>Clostridia</taxon>
        <taxon>Peptostreptococcales</taxon>
        <taxon>Natronincolaceae</taxon>
        <taxon>Alkaliphilus</taxon>
    </lineage>
</organism>
<feature type="transmembrane region" description="Helical" evidence="1">
    <location>
        <begin position="12"/>
        <end position="31"/>
    </location>
</feature>
<keyword evidence="1" id="KW-0472">Membrane</keyword>
<dbReference type="Proteomes" id="UP000432715">
    <property type="component" value="Unassembled WGS sequence"/>
</dbReference>
<evidence type="ECO:0000313" key="3">
    <source>
        <dbReference type="Proteomes" id="UP000432715"/>
    </source>
</evidence>